<organism evidence="4">
    <name type="scientific">marine metagenome</name>
    <dbReference type="NCBI Taxonomy" id="408172"/>
    <lineage>
        <taxon>unclassified sequences</taxon>
        <taxon>metagenomes</taxon>
        <taxon>ecological metagenomes</taxon>
    </lineage>
</organism>
<feature type="domain" description="CopC" evidence="3">
    <location>
        <begin position="3"/>
        <end position="57"/>
    </location>
</feature>
<accession>A0A381ZML7</accession>
<dbReference type="SUPFAM" id="SSF81296">
    <property type="entry name" value="E set domains"/>
    <property type="match status" value="1"/>
</dbReference>
<evidence type="ECO:0000259" key="3">
    <source>
        <dbReference type="Pfam" id="PF04234"/>
    </source>
</evidence>
<dbReference type="GO" id="GO:0005507">
    <property type="term" value="F:copper ion binding"/>
    <property type="evidence" value="ECO:0007669"/>
    <property type="project" value="InterPro"/>
</dbReference>
<evidence type="ECO:0000256" key="2">
    <source>
        <dbReference type="ARBA" id="ARBA00023008"/>
    </source>
</evidence>
<evidence type="ECO:0000313" key="4">
    <source>
        <dbReference type="EMBL" id="SVA89987.1"/>
    </source>
</evidence>
<dbReference type="Gene3D" id="2.60.40.1220">
    <property type="match status" value="1"/>
</dbReference>
<dbReference type="AlphaFoldDB" id="A0A381ZML7"/>
<dbReference type="Pfam" id="PF04234">
    <property type="entry name" value="CopC"/>
    <property type="match status" value="1"/>
</dbReference>
<dbReference type="GO" id="GO:0046688">
    <property type="term" value="P:response to copper ion"/>
    <property type="evidence" value="ECO:0007669"/>
    <property type="project" value="InterPro"/>
</dbReference>
<dbReference type="InterPro" id="IPR014755">
    <property type="entry name" value="Cu-Rt/internalin_Ig-like"/>
</dbReference>
<gene>
    <name evidence="4" type="ORF">METZ01_LOCUS142841</name>
</gene>
<name>A0A381ZML7_9ZZZZ</name>
<dbReference type="EMBL" id="UINC01021757">
    <property type="protein sequence ID" value="SVA89987.1"/>
    <property type="molecule type" value="Genomic_DNA"/>
</dbReference>
<reference evidence="4" key="1">
    <citation type="submission" date="2018-05" db="EMBL/GenBank/DDBJ databases">
        <authorList>
            <person name="Lanie J.A."/>
            <person name="Ng W.-L."/>
            <person name="Kazmierczak K.M."/>
            <person name="Andrzejewski T.M."/>
            <person name="Davidsen T.M."/>
            <person name="Wayne K.J."/>
            <person name="Tettelin H."/>
            <person name="Glass J.I."/>
            <person name="Rusch D."/>
            <person name="Podicherti R."/>
            <person name="Tsui H.-C.T."/>
            <person name="Winkler M.E."/>
        </authorList>
    </citation>
    <scope>NUCLEOTIDE SEQUENCE</scope>
</reference>
<dbReference type="GO" id="GO:0042597">
    <property type="term" value="C:periplasmic space"/>
    <property type="evidence" value="ECO:0007669"/>
    <property type="project" value="InterPro"/>
</dbReference>
<keyword evidence="2" id="KW-0186">Copper</keyword>
<dbReference type="InterPro" id="IPR007348">
    <property type="entry name" value="CopC_dom"/>
</dbReference>
<evidence type="ECO:0000256" key="1">
    <source>
        <dbReference type="ARBA" id="ARBA00022729"/>
    </source>
</evidence>
<sequence>VTSETGKELYRLLQRITQTRSEYNVRVDNMVGGAFTVDWGVIGDDGHTLTDSFTFKVE</sequence>
<protein>
    <recommendedName>
        <fullName evidence="3">CopC domain-containing protein</fullName>
    </recommendedName>
</protein>
<feature type="non-terminal residue" evidence="4">
    <location>
        <position position="1"/>
    </location>
</feature>
<keyword evidence="1" id="KW-0732">Signal</keyword>
<dbReference type="InterPro" id="IPR014756">
    <property type="entry name" value="Ig_E-set"/>
</dbReference>
<proteinExistence type="predicted"/>